<evidence type="ECO:0000259" key="9">
    <source>
        <dbReference type="PROSITE" id="PS50835"/>
    </source>
</evidence>
<feature type="domain" description="Ig-like" evidence="9">
    <location>
        <begin position="23"/>
        <end position="112"/>
    </location>
</feature>
<evidence type="ECO:0000256" key="4">
    <source>
        <dbReference type="ARBA" id="ARBA00022451"/>
    </source>
</evidence>
<evidence type="ECO:0000256" key="1">
    <source>
        <dbReference type="ARBA" id="ARBA00004613"/>
    </source>
</evidence>
<dbReference type="PROSITE" id="PS00290">
    <property type="entry name" value="IG_MHC"/>
    <property type="match status" value="1"/>
</dbReference>
<comment type="caution">
    <text evidence="10">The sequence shown here is derived from an EMBL/GenBank/DDBJ whole genome shotgun (WGS) entry which is preliminary data.</text>
</comment>
<dbReference type="GO" id="GO:0005576">
    <property type="term" value="C:extracellular region"/>
    <property type="evidence" value="ECO:0007669"/>
    <property type="project" value="UniProtKB-SubCell"/>
</dbReference>
<comment type="similarity">
    <text evidence="2">Belongs to the beta-2-microglobulin family.</text>
</comment>
<proteinExistence type="inferred from homology"/>
<dbReference type="InterPro" id="IPR013783">
    <property type="entry name" value="Ig-like_fold"/>
</dbReference>
<evidence type="ECO:0000256" key="8">
    <source>
        <dbReference type="SAM" id="SignalP"/>
    </source>
</evidence>
<dbReference type="Proteomes" id="UP001153269">
    <property type="component" value="Unassembled WGS sequence"/>
</dbReference>
<keyword evidence="4" id="KW-0490">MHC I</keyword>
<dbReference type="InterPro" id="IPR036179">
    <property type="entry name" value="Ig-like_dom_sf"/>
</dbReference>
<dbReference type="InterPro" id="IPR050160">
    <property type="entry name" value="MHC/Immunoglobulin"/>
</dbReference>
<name>A0A9N7V5D0_PLEPL</name>
<keyword evidence="5" id="KW-0964">Secreted</keyword>
<evidence type="ECO:0000313" key="10">
    <source>
        <dbReference type="EMBL" id="CAB1443176.1"/>
    </source>
</evidence>
<organism evidence="10 11">
    <name type="scientific">Pleuronectes platessa</name>
    <name type="common">European plaice</name>
    <dbReference type="NCBI Taxonomy" id="8262"/>
    <lineage>
        <taxon>Eukaryota</taxon>
        <taxon>Metazoa</taxon>
        <taxon>Chordata</taxon>
        <taxon>Craniata</taxon>
        <taxon>Vertebrata</taxon>
        <taxon>Euteleostomi</taxon>
        <taxon>Actinopterygii</taxon>
        <taxon>Neopterygii</taxon>
        <taxon>Teleostei</taxon>
        <taxon>Neoteleostei</taxon>
        <taxon>Acanthomorphata</taxon>
        <taxon>Carangaria</taxon>
        <taxon>Pleuronectiformes</taxon>
        <taxon>Pleuronectoidei</taxon>
        <taxon>Pleuronectidae</taxon>
        <taxon>Pleuronectes</taxon>
    </lineage>
</organism>
<gene>
    <name evidence="10" type="ORF">PLEPLA_LOCUS30891</name>
</gene>
<dbReference type="Pfam" id="PF07654">
    <property type="entry name" value="C1-set"/>
    <property type="match status" value="1"/>
</dbReference>
<keyword evidence="11" id="KW-1185">Reference proteome</keyword>
<feature type="chain" id="PRO_5040235027" description="Beta-2-microglobulin" evidence="8">
    <location>
        <begin position="19"/>
        <end position="115"/>
    </location>
</feature>
<evidence type="ECO:0000313" key="11">
    <source>
        <dbReference type="Proteomes" id="UP001153269"/>
    </source>
</evidence>
<sequence>MQELVFILLSALICCSLAKDAKPKVQVYTRVQEEIGKDNILICHVTCFYPPLITIDLLKNGEKIPEAKQTELGFEANWNYHLTKSVAVTLTQEDKFACRVKHLGMTRDHTLELGL</sequence>
<evidence type="ECO:0000256" key="7">
    <source>
        <dbReference type="ARBA" id="ARBA00023319"/>
    </source>
</evidence>
<dbReference type="Gene3D" id="2.60.40.10">
    <property type="entry name" value="Immunoglobulins"/>
    <property type="match status" value="1"/>
</dbReference>
<dbReference type="PROSITE" id="PS50835">
    <property type="entry name" value="IG_LIKE"/>
    <property type="match status" value="1"/>
</dbReference>
<keyword evidence="6" id="KW-0391">Immunity</keyword>
<keyword evidence="8" id="KW-0732">Signal</keyword>
<dbReference type="GO" id="GO:0002474">
    <property type="term" value="P:antigen processing and presentation of peptide antigen via MHC class I"/>
    <property type="evidence" value="ECO:0007669"/>
    <property type="project" value="UniProtKB-KW"/>
</dbReference>
<dbReference type="GO" id="GO:0042612">
    <property type="term" value="C:MHC class I protein complex"/>
    <property type="evidence" value="ECO:0007669"/>
    <property type="project" value="UniProtKB-KW"/>
</dbReference>
<dbReference type="EMBL" id="CADEAL010003013">
    <property type="protein sequence ID" value="CAB1443176.1"/>
    <property type="molecule type" value="Genomic_DNA"/>
</dbReference>
<evidence type="ECO:0000256" key="3">
    <source>
        <dbReference type="ARBA" id="ARBA00018767"/>
    </source>
</evidence>
<keyword evidence="7" id="KW-0393">Immunoglobulin domain</keyword>
<comment type="subcellular location">
    <subcellularLocation>
        <location evidence="1">Secreted</location>
    </subcellularLocation>
</comment>
<dbReference type="AlphaFoldDB" id="A0A9N7V5D0"/>
<protein>
    <recommendedName>
        <fullName evidence="3">Beta-2-microglobulin</fullName>
    </recommendedName>
</protein>
<evidence type="ECO:0000256" key="2">
    <source>
        <dbReference type="ARBA" id="ARBA00009564"/>
    </source>
</evidence>
<dbReference type="InterPro" id="IPR003597">
    <property type="entry name" value="Ig_C1-set"/>
</dbReference>
<reference evidence="10" key="1">
    <citation type="submission" date="2020-03" db="EMBL/GenBank/DDBJ databases">
        <authorList>
            <person name="Weist P."/>
        </authorList>
    </citation>
    <scope>NUCLEOTIDE SEQUENCE</scope>
</reference>
<dbReference type="SUPFAM" id="SSF48726">
    <property type="entry name" value="Immunoglobulin"/>
    <property type="match status" value="1"/>
</dbReference>
<feature type="signal peptide" evidence="8">
    <location>
        <begin position="1"/>
        <end position="18"/>
    </location>
</feature>
<dbReference type="InterPro" id="IPR007110">
    <property type="entry name" value="Ig-like_dom"/>
</dbReference>
<dbReference type="InterPro" id="IPR003006">
    <property type="entry name" value="Ig/MHC_CS"/>
</dbReference>
<evidence type="ECO:0000256" key="6">
    <source>
        <dbReference type="ARBA" id="ARBA00022859"/>
    </source>
</evidence>
<accession>A0A9N7V5D0</accession>
<dbReference type="PANTHER" id="PTHR19944:SF62">
    <property type="entry name" value="BETA-2-MICROGLOBULIN"/>
    <property type="match status" value="1"/>
</dbReference>
<dbReference type="PANTHER" id="PTHR19944">
    <property type="entry name" value="MHC CLASS II-RELATED"/>
    <property type="match status" value="1"/>
</dbReference>
<dbReference type="SMART" id="SM00407">
    <property type="entry name" value="IGc1"/>
    <property type="match status" value="1"/>
</dbReference>
<evidence type="ECO:0000256" key="5">
    <source>
        <dbReference type="ARBA" id="ARBA00022525"/>
    </source>
</evidence>